<feature type="region of interest" description="Disordered" evidence="4">
    <location>
        <begin position="1"/>
        <end position="26"/>
    </location>
</feature>
<dbReference type="GO" id="GO:0006508">
    <property type="term" value="P:proteolysis"/>
    <property type="evidence" value="ECO:0007669"/>
    <property type="project" value="UniProtKB-KW"/>
</dbReference>
<evidence type="ECO:0000313" key="6">
    <source>
        <dbReference type="EMBL" id="KAG2558415.1"/>
    </source>
</evidence>
<name>A0A8T0PBV4_PANVG</name>
<evidence type="ECO:0000256" key="1">
    <source>
        <dbReference type="ARBA" id="ARBA00005234"/>
    </source>
</evidence>
<keyword evidence="3" id="KW-0378">Hydrolase</keyword>
<organism evidence="6 7">
    <name type="scientific">Panicum virgatum</name>
    <name type="common">Blackwell switchgrass</name>
    <dbReference type="NCBI Taxonomy" id="38727"/>
    <lineage>
        <taxon>Eukaryota</taxon>
        <taxon>Viridiplantae</taxon>
        <taxon>Streptophyta</taxon>
        <taxon>Embryophyta</taxon>
        <taxon>Tracheophyta</taxon>
        <taxon>Spermatophyta</taxon>
        <taxon>Magnoliopsida</taxon>
        <taxon>Liliopsida</taxon>
        <taxon>Poales</taxon>
        <taxon>Poaceae</taxon>
        <taxon>PACMAD clade</taxon>
        <taxon>Panicoideae</taxon>
        <taxon>Panicodae</taxon>
        <taxon>Paniceae</taxon>
        <taxon>Panicinae</taxon>
        <taxon>Panicum</taxon>
        <taxon>Panicum sect. Hiantes</taxon>
    </lineage>
</organism>
<gene>
    <name evidence="6" type="ORF">PVAP13_8NG112800</name>
</gene>
<comment type="similarity">
    <text evidence="1">Belongs to the peptidase C48 family.</text>
</comment>
<dbReference type="InterPro" id="IPR003653">
    <property type="entry name" value="Peptidase_C48_C"/>
</dbReference>
<dbReference type="PROSITE" id="PS50600">
    <property type="entry name" value="ULP_PROTEASE"/>
    <property type="match status" value="1"/>
</dbReference>
<evidence type="ECO:0000313" key="7">
    <source>
        <dbReference type="Proteomes" id="UP000823388"/>
    </source>
</evidence>
<dbReference type="Proteomes" id="UP000823388">
    <property type="component" value="Chromosome 8N"/>
</dbReference>
<dbReference type="GO" id="GO:0008234">
    <property type="term" value="F:cysteine-type peptidase activity"/>
    <property type="evidence" value="ECO:0007669"/>
    <property type="project" value="InterPro"/>
</dbReference>
<dbReference type="InterPro" id="IPR038765">
    <property type="entry name" value="Papain-like_cys_pep_sf"/>
</dbReference>
<evidence type="ECO:0000259" key="5">
    <source>
        <dbReference type="PROSITE" id="PS50600"/>
    </source>
</evidence>
<protein>
    <recommendedName>
        <fullName evidence="5">Ubiquitin-like protease family profile domain-containing protein</fullName>
    </recommendedName>
</protein>
<feature type="compositionally biased region" description="Basic and acidic residues" evidence="4">
    <location>
        <begin position="1"/>
        <end position="11"/>
    </location>
</feature>
<evidence type="ECO:0000256" key="4">
    <source>
        <dbReference type="SAM" id="MobiDB-lite"/>
    </source>
</evidence>
<comment type="caution">
    <text evidence="6">The sequence shown here is derived from an EMBL/GenBank/DDBJ whole genome shotgun (WGS) entry which is preliminary data.</text>
</comment>
<keyword evidence="7" id="KW-1185">Reference proteome</keyword>
<feature type="compositionally biased region" description="Polar residues" evidence="4">
    <location>
        <begin position="63"/>
        <end position="83"/>
    </location>
</feature>
<evidence type="ECO:0000256" key="3">
    <source>
        <dbReference type="ARBA" id="ARBA00022801"/>
    </source>
</evidence>
<dbReference type="AlphaFoldDB" id="A0A8T0PBV4"/>
<accession>A0A8T0PBV4</accession>
<keyword evidence="2" id="KW-0645">Protease</keyword>
<dbReference type="EMBL" id="CM029052">
    <property type="protein sequence ID" value="KAG2558415.1"/>
    <property type="molecule type" value="Genomic_DNA"/>
</dbReference>
<reference evidence="6" key="1">
    <citation type="submission" date="2020-05" db="EMBL/GenBank/DDBJ databases">
        <title>WGS assembly of Panicum virgatum.</title>
        <authorList>
            <person name="Lovell J.T."/>
            <person name="Jenkins J."/>
            <person name="Shu S."/>
            <person name="Juenger T.E."/>
            <person name="Schmutz J."/>
        </authorList>
    </citation>
    <scope>NUCLEOTIDE SEQUENCE</scope>
    <source>
        <strain evidence="6">AP13</strain>
    </source>
</reference>
<evidence type="ECO:0000256" key="2">
    <source>
        <dbReference type="ARBA" id="ARBA00022670"/>
    </source>
</evidence>
<proteinExistence type="inferred from homology"/>
<dbReference type="Pfam" id="PF02902">
    <property type="entry name" value="Peptidase_C48"/>
    <property type="match status" value="1"/>
</dbReference>
<feature type="region of interest" description="Disordered" evidence="4">
    <location>
        <begin position="63"/>
        <end position="102"/>
    </location>
</feature>
<dbReference type="SUPFAM" id="SSF54001">
    <property type="entry name" value="Cysteine proteinases"/>
    <property type="match status" value="1"/>
</dbReference>
<feature type="domain" description="Ubiquitin-like protease family profile" evidence="5">
    <location>
        <begin position="343"/>
        <end position="531"/>
    </location>
</feature>
<dbReference type="Gene3D" id="3.40.395.10">
    <property type="entry name" value="Adenoviral Proteinase, Chain A"/>
    <property type="match status" value="1"/>
</dbReference>
<sequence length="531" mass="60450">MNTEAQDRCADETIQGQPPHVPNDDEFLQMGQQQLPDILQHEGNKNGTPLGLAHASIGVTQGCSSQTITPKRQKTQHSSMNSEAQDRCADETTQGHPLHVPNEDELTKMGQQQLPDALSHEKSASFDHMLGSGMPNDRITPIDQPSVNKNGTPLGSTHPSIGVTVRGNMMNPSVPVSLNPSRWDDSAPSFRLIEEFDDYGNYIDDPRKRRQVGLPCDGKTIYDDPTCLESINVSSQESPDVCVTGHKAIVASPEVQITREKSFNTACNTMLYEVNQRYNNESDMSCFQKCQRIGFNLGSSSAGKRSRRPRRIAQPNSYFRNFQVNVCNAKFTTSVLGKLAYDCLMFYSSIPDYSSKELINYDNVRVTFGELGRSLSRSNKKSVHIHVINAFCRKLFKDKHPKDSHKHYFFSPIGDYLMNHEGKQSYMFEKCGKCFRLANGSFNFVESDYLFFPIFHEDHWFLFIVALQDGYFVFLDSFFDEYDMYQKEARSLVILNFLRAWDQFIGIDWNFDEFVIHHAPVPKQKTKQDTK</sequence>